<organism evidence="2 3">
    <name type="scientific">Nitzschia inconspicua</name>
    <dbReference type="NCBI Taxonomy" id="303405"/>
    <lineage>
        <taxon>Eukaryota</taxon>
        <taxon>Sar</taxon>
        <taxon>Stramenopiles</taxon>
        <taxon>Ochrophyta</taxon>
        <taxon>Bacillariophyta</taxon>
        <taxon>Bacillariophyceae</taxon>
        <taxon>Bacillariophycidae</taxon>
        <taxon>Bacillariales</taxon>
        <taxon>Bacillariaceae</taxon>
        <taxon>Nitzschia</taxon>
    </lineage>
</organism>
<dbReference type="Pfam" id="PF13424">
    <property type="entry name" value="TPR_12"/>
    <property type="match status" value="1"/>
</dbReference>
<keyword evidence="3" id="KW-1185">Reference proteome</keyword>
<feature type="region of interest" description="Disordered" evidence="1">
    <location>
        <begin position="256"/>
        <end position="275"/>
    </location>
</feature>
<evidence type="ECO:0000313" key="3">
    <source>
        <dbReference type="Proteomes" id="UP000693970"/>
    </source>
</evidence>
<dbReference type="SMART" id="SM00028">
    <property type="entry name" value="TPR"/>
    <property type="match status" value="3"/>
</dbReference>
<sequence>MVTSVTTRFMPSKSLPGKKLDECRQLYLQGKSEQAKTNFVDAVRLFSKAVYLQEMLLGKYHQDTVKTYWRLGRAACLAKQERQAIEAFHRAMRMAGTTFEESVVKSLLHDVEAVWKELETSDENRSPTADRALESPVQDFERLLSLEKNADLACKNQEFVSAIRSYEEALELLAKVAGCSDTLCGADIRVKQSTCYLKNHQQAEAAETLSTAYECYLERLGGNHPATLGAAATLKTLRKDSFLNKEREKWWTASLSSLGSNDSPRSTSCENEGNF</sequence>
<gene>
    <name evidence="2" type="ORF">IV203_008253</name>
</gene>
<dbReference type="InterPro" id="IPR019734">
    <property type="entry name" value="TPR_rpt"/>
</dbReference>
<comment type="caution">
    <text evidence="2">The sequence shown here is derived from an EMBL/GenBank/DDBJ whole genome shotgun (WGS) entry which is preliminary data.</text>
</comment>
<proteinExistence type="predicted"/>
<reference evidence="2" key="1">
    <citation type="journal article" date="2021" name="Sci. Rep.">
        <title>Diploid genomic architecture of Nitzschia inconspicua, an elite biomass production diatom.</title>
        <authorList>
            <person name="Oliver A."/>
            <person name="Podell S."/>
            <person name="Pinowska A."/>
            <person name="Traller J.C."/>
            <person name="Smith S.R."/>
            <person name="McClure R."/>
            <person name="Beliaev A."/>
            <person name="Bohutskyi P."/>
            <person name="Hill E.A."/>
            <person name="Rabines A."/>
            <person name="Zheng H."/>
            <person name="Allen L.Z."/>
            <person name="Kuo A."/>
            <person name="Grigoriev I.V."/>
            <person name="Allen A.E."/>
            <person name="Hazlebeck D."/>
            <person name="Allen E.E."/>
        </authorList>
    </citation>
    <scope>NUCLEOTIDE SEQUENCE</scope>
    <source>
        <strain evidence="2">Hildebrandi</strain>
    </source>
</reference>
<dbReference type="Proteomes" id="UP000693970">
    <property type="component" value="Unassembled WGS sequence"/>
</dbReference>
<name>A0A9K3KY64_9STRA</name>
<accession>A0A9K3KY64</accession>
<dbReference type="OrthoDB" id="3557990at2759"/>
<reference evidence="2" key="2">
    <citation type="submission" date="2021-04" db="EMBL/GenBank/DDBJ databases">
        <authorList>
            <person name="Podell S."/>
        </authorList>
    </citation>
    <scope>NUCLEOTIDE SEQUENCE</scope>
    <source>
        <strain evidence="2">Hildebrandi</strain>
    </source>
</reference>
<dbReference type="AlphaFoldDB" id="A0A9K3KY64"/>
<protein>
    <submittedName>
        <fullName evidence="2">Tetratricopeptide repeat protein</fullName>
    </submittedName>
</protein>
<evidence type="ECO:0000256" key="1">
    <source>
        <dbReference type="SAM" id="MobiDB-lite"/>
    </source>
</evidence>
<evidence type="ECO:0000313" key="2">
    <source>
        <dbReference type="EMBL" id="KAG7352205.1"/>
    </source>
</evidence>
<dbReference type="EMBL" id="JAGRRH010000017">
    <property type="protein sequence ID" value="KAG7352205.1"/>
    <property type="molecule type" value="Genomic_DNA"/>
</dbReference>